<dbReference type="SMART" id="SM00368">
    <property type="entry name" value="LRR_RI"/>
    <property type="match status" value="3"/>
</dbReference>
<sequence length="330" mass="36374">LAESKWSLGPIFAFSSGSQHSHVSSKSRYNLNNSVKHFSLVCFHSPTFLFSLNSSSLSMKSCSALSAMLSSQNCLRLLDFSNNDLQDLGVEQLCLGLKSPECRLETLRLSGCLVSEKGGTFLVSALSSTSSCLKELDLSYNHPGNATTENLSVLLKDPQHSFVLRLELSKDNRKVTFVSKDLPYPDHPDRFDSCRQVLCSTELTGRCYWEVDWEEDGNNWEVDVAVSYRGMGRTGSSGFGLCDRSWCLKISRGGYSVLHGGIQTPVSSSYSSTDRVAVYLDGTAGTLTFYNINNNNDGKPFHLHTFTTTFTEPLYAGLGFGLWSSVKVSH</sequence>
<dbReference type="Pfam" id="PF13516">
    <property type="entry name" value="LRR_6"/>
    <property type="match status" value="2"/>
</dbReference>
<dbReference type="SUPFAM" id="SSF52047">
    <property type="entry name" value="RNI-like"/>
    <property type="match status" value="1"/>
</dbReference>
<evidence type="ECO:0000313" key="5">
    <source>
        <dbReference type="Proteomes" id="UP000694523"/>
    </source>
</evidence>
<evidence type="ECO:0000256" key="2">
    <source>
        <dbReference type="ARBA" id="ARBA00022737"/>
    </source>
</evidence>
<dbReference type="PANTHER" id="PTHR24106">
    <property type="entry name" value="NACHT, LRR AND CARD DOMAINS-CONTAINING"/>
    <property type="match status" value="1"/>
</dbReference>
<reference evidence="4" key="1">
    <citation type="submission" date="2025-08" db="UniProtKB">
        <authorList>
            <consortium name="Ensembl"/>
        </authorList>
    </citation>
    <scope>IDENTIFICATION</scope>
</reference>
<dbReference type="Gene3D" id="2.60.120.920">
    <property type="match status" value="1"/>
</dbReference>
<feature type="domain" description="B30.2/SPRY" evidence="3">
    <location>
        <begin position="134"/>
        <end position="330"/>
    </location>
</feature>
<dbReference type="Ensembl" id="ENSNMLT00000032794.1">
    <property type="protein sequence ID" value="ENSNMLP00000029408.1"/>
    <property type="gene ID" value="ENSNMLG00000018596.1"/>
</dbReference>
<evidence type="ECO:0000256" key="1">
    <source>
        <dbReference type="ARBA" id="ARBA00022614"/>
    </source>
</evidence>
<dbReference type="InterPro" id="IPR001870">
    <property type="entry name" value="B30.2/SPRY"/>
</dbReference>
<protein>
    <recommendedName>
        <fullName evidence="3">B30.2/SPRY domain-containing protein</fullName>
    </recommendedName>
</protein>
<dbReference type="Pfam" id="PF00622">
    <property type="entry name" value="SPRY"/>
    <property type="match status" value="1"/>
</dbReference>
<dbReference type="SUPFAM" id="SSF49899">
    <property type="entry name" value="Concanavalin A-like lectins/glucanases"/>
    <property type="match status" value="1"/>
</dbReference>
<dbReference type="AlphaFoldDB" id="A0A8C6U960"/>
<dbReference type="InterPro" id="IPR001611">
    <property type="entry name" value="Leu-rich_rpt"/>
</dbReference>
<dbReference type="InterPro" id="IPR003877">
    <property type="entry name" value="SPRY_dom"/>
</dbReference>
<keyword evidence="2" id="KW-0677">Repeat</keyword>
<evidence type="ECO:0000259" key="3">
    <source>
        <dbReference type="PROSITE" id="PS50188"/>
    </source>
</evidence>
<dbReference type="Gene3D" id="3.80.10.10">
    <property type="entry name" value="Ribonuclease Inhibitor"/>
    <property type="match status" value="1"/>
</dbReference>
<dbReference type="Pfam" id="PF13765">
    <property type="entry name" value="PRY"/>
    <property type="match status" value="1"/>
</dbReference>
<dbReference type="SMART" id="SM00589">
    <property type="entry name" value="PRY"/>
    <property type="match status" value="1"/>
</dbReference>
<dbReference type="PROSITE" id="PS50188">
    <property type="entry name" value="B302_SPRY"/>
    <property type="match status" value="1"/>
</dbReference>
<dbReference type="InterPro" id="IPR043136">
    <property type="entry name" value="B30.2/SPRY_sf"/>
</dbReference>
<keyword evidence="1" id="KW-0433">Leucine-rich repeat</keyword>
<accession>A0A8C6U960</accession>
<dbReference type="InterPro" id="IPR006574">
    <property type="entry name" value="PRY"/>
</dbReference>
<dbReference type="InterPro" id="IPR013320">
    <property type="entry name" value="ConA-like_dom_sf"/>
</dbReference>
<dbReference type="InterPro" id="IPR051261">
    <property type="entry name" value="NLR"/>
</dbReference>
<dbReference type="Proteomes" id="UP000694523">
    <property type="component" value="Unplaced"/>
</dbReference>
<evidence type="ECO:0000313" key="4">
    <source>
        <dbReference type="Ensembl" id="ENSNMLP00000029408.1"/>
    </source>
</evidence>
<keyword evidence="5" id="KW-1185">Reference proteome</keyword>
<organism evidence="4 5">
    <name type="scientific">Neogobius melanostomus</name>
    <name type="common">round goby</name>
    <dbReference type="NCBI Taxonomy" id="47308"/>
    <lineage>
        <taxon>Eukaryota</taxon>
        <taxon>Metazoa</taxon>
        <taxon>Chordata</taxon>
        <taxon>Craniata</taxon>
        <taxon>Vertebrata</taxon>
        <taxon>Euteleostomi</taxon>
        <taxon>Actinopterygii</taxon>
        <taxon>Neopterygii</taxon>
        <taxon>Teleostei</taxon>
        <taxon>Neoteleostei</taxon>
        <taxon>Acanthomorphata</taxon>
        <taxon>Gobiaria</taxon>
        <taxon>Gobiiformes</taxon>
        <taxon>Gobioidei</taxon>
        <taxon>Gobiidae</taxon>
        <taxon>Benthophilinae</taxon>
        <taxon>Neogobiini</taxon>
        <taxon>Neogobius</taxon>
    </lineage>
</organism>
<proteinExistence type="predicted"/>
<name>A0A8C6U960_9GOBI</name>
<dbReference type="InterPro" id="IPR032675">
    <property type="entry name" value="LRR_dom_sf"/>
</dbReference>
<reference evidence="4" key="2">
    <citation type="submission" date="2025-09" db="UniProtKB">
        <authorList>
            <consortium name="Ensembl"/>
        </authorList>
    </citation>
    <scope>IDENTIFICATION</scope>
</reference>